<dbReference type="Gene3D" id="3.40.50.1820">
    <property type="entry name" value="alpha/beta hydrolase"/>
    <property type="match status" value="1"/>
</dbReference>
<name>A0A2P2QL57_RHIMU</name>
<feature type="domain" description="Serine hydrolase" evidence="1">
    <location>
        <begin position="9"/>
        <end position="203"/>
    </location>
</feature>
<sequence length="224" mass="25285">MEYQTQNTKKPRILCLHGFRTSGAILRKLMGRWPETVLGKLDLEFLDGPFPAHGKSDAEGFFDPPYYEWYQSSQDFEEYRNFEECMAYIEKYMFNHGPFDGLLGFSQGALISAAVPGMQAQGMAFTRVPKVKFLILISGAKFGGYKFGQPKLAANAFSSPINCLSLHFIGEKDFMKAGSMDLVGSFVDPFVIYHPKGHTVPRVDGEAIETMLHFIESIQKIIHY</sequence>
<dbReference type="PANTHER" id="PTHR22778:SF52">
    <property type="entry name" value="SERINE HYDROLASE FSH DOMAIN-CONTAINING PROTEIN"/>
    <property type="match status" value="1"/>
</dbReference>
<organism evidence="2">
    <name type="scientific">Rhizophora mucronata</name>
    <name type="common">Asiatic mangrove</name>
    <dbReference type="NCBI Taxonomy" id="61149"/>
    <lineage>
        <taxon>Eukaryota</taxon>
        <taxon>Viridiplantae</taxon>
        <taxon>Streptophyta</taxon>
        <taxon>Embryophyta</taxon>
        <taxon>Tracheophyta</taxon>
        <taxon>Spermatophyta</taxon>
        <taxon>Magnoliopsida</taxon>
        <taxon>eudicotyledons</taxon>
        <taxon>Gunneridae</taxon>
        <taxon>Pentapetalae</taxon>
        <taxon>rosids</taxon>
        <taxon>fabids</taxon>
        <taxon>Malpighiales</taxon>
        <taxon>Rhizophoraceae</taxon>
        <taxon>Rhizophora</taxon>
    </lineage>
</organism>
<evidence type="ECO:0000259" key="1">
    <source>
        <dbReference type="Pfam" id="PF03959"/>
    </source>
</evidence>
<protein>
    <submittedName>
        <fullName evidence="2">UPF0483 protein CBG03338-like</fullName>
    </submittedName>
</protein>
<dbReference type="InterPro" id="IPR029058">
    <property type="entry name" value="AB_hydrolase_fold"/>
</dbReference>
<accession>A0A2P2QL57</accession>
<dbReference type="EMBL" id="GGEC01087242">
    <property type="protein sequence ID" value="MBX67726.1"/>
    <property type="molecule type" value="Transcribed_RNA"/>
</dbReference>
<dbReference type="AlphaFoldDB" id="A0A2P2QL57"/>
<dbReference type="InterPro" id="IPR005645">
    <property type="entry name" value="FSH-like_dom"/>
</dbReference>
<evidence type="ECO:0000313" key="2">
    <source>
        <dbReference type="EMBL" id="MBX67726.1"/>
    </source>
</evidence>
<dbReference type="Pfam" id="PF03959">
    <property type="entry name" value="FSH1"/>
    <property type="match status" value="1"/>
</dbReference>
<reference evidence="2" key="1">
    <citation type="submission" date="2018-02" db="EMBL/GenBank/DDBJ databases">
        <title>Rhizophora mucronata_Transcriptome.</title>
        <authorList>
            <person name="Meera S.P."/>
            <person name="Sreeshan A."/>
            <person name="Augustine A."/>
        </authorList>
    </citation>
    <scope>NUCLEOTIDE SEQUENCE</scope>
    <source>
        <tissue evidence="2">Leaf</tissue>
    </source>
</reference>
<proteinExistence type="predicted"/>
<dbReference type="PANTHER" id="PTHR22778">
    <property type="entry name" value="OVARIAN CANCER GENE-2 PROTEIN-RELATED"/>
    <property type="match status" value="1"/>
</dbReference>
<dbReference type="SUPFAM" id="SSF53474">
    <property type="entry name" value="alpha/beta-Hydrolases"/>
    <property type="match status" value="1"/>
</dbReference>